<dbReference type="InterPro" id="IPR000742">
    <property type="entry name" value="EGF"/>
</dbReference>
<protein>
    <recommendedName>
        <fullName evidence="4">EGF-like domain-containing protein</fullName>
    </recommendedName>
</protein>
<feature type="compositionally biased region" description="Low complexity" evidence="2">
    <location>
        <begin position="120"/>
        <end position="131"/>
    </location>
</feature>
<feature type="transmembrane region" description="Helical" evidence="3">
    <location>
        <begin position="86"/>
        <end position="108"/>
    </location>
</feature>
<dbReference type="PROSITE" id="PS00022">
    <property type="entry name" value="EGF_1"/>
    <property type="match status" value="1"/>
</dbReference>
<proteinExistence type="predicted"/>
<evidence type="ECO:0000256" key="2">
    <source>
        <dbReference type="SAM" id="MobiDB-lite"/>
    </source>
</evidence>
<dbReference type="Gene3D" id="2.10.25.10">
    <property type="entry name" value="Laminin"/>
    <property type="match status" value="1"/>
</dbReference>
<keyword evidence="3" id="KW-1133">Transmembrane helix</keyword>
<evidence type="ECO:0000256" key="1">
    <source>
        <dbReference type="PROSITE-ProRule" id="PRU00076"/>
    </source>
</evidence>
<feature type="region of interest" description="Disordered" evidence="2">
    <location>
        <begin position="117"/>
        <end position="151"/>
    </location>
</feature>
<evidence type="ECO:0000256" key="3">
    <source>
        <dbReference type="SAM" id="Phobius"/>
    </source>
</evidence>
<keyword evidence="1" id="KW-1015">Disulfide bond</keyword>
<dbReference type="AlphaFoldDB" id="A0A0B6ZUE0"/>
<dbReference type="SUPFAM" id="SSF57196">
    <property type="entry name" value="EGF/Laminin"/>
    <property type="match status" value="1"/>
</dbReference>
<evidence type="ECO:0000313" key="5">
    <source>
        <dbReference type="EMBL" id="CEK71932.1"/>
    </source>
</evidence>
<dbReference type="GO" id="GO:0048018">
    <property type="term" value="F:receptor ligand activity"/>
    <property type="evidence" value="ECO:0007669"/>
    <property type="project" value="InterPro"/>
</dbReference>
<keyword evidence="3" id="KW-0472">Membrane</keyword>
<dbReference type="EMBL" id="HACG01025067">
    <property type="protein sequence ID" value="CEK71932.1"/>
    <property type="molecule type" value="Transcribed_RNA"/>
</dbReference>
<name>A0A0B6ZUE0_9EUPU</name>
<evidence type="ECO:0000259" key="4">
    <source>
        <dbReference type="PROSITE" id="PS50026"/>
    </source>
</evidence>
<accession>A0A0B6ZUE0</accession>
<feature type="compositionally biased region" description="Basic and acidic residues" evidence="2">
    <location>
        <begin position="135"/>
        <end position="151"/>
    </location>
</feature>
<dbReference type="GO" id="GO:0005154">
    <property type="term" value="F:epidermal growth factor receptor binding"/>
    <property type="evidence" value="ECO:0007669"/>
    <property type="project" value="InterPro"/>
</dbReference>
<gene>
    <name evidence="5" type="primary">ORF80443</name>
</gene>
<comment type="caution">
    <text evidence="1">Lacks conserved residue(s) required for the propagation of feature annotation.</text>
</comment>
<reference evidence="5" key="1">
    <citation type="submission" date="2014-12" db="EMBL/GenBank/DDBJ databases">
        <title>Insight into the proteome of Arion vulgaris.</title>
        <authorList>
            <person name="Aradska J."/>
            <person name="Bulat T."/>
            <person name="Smidak R."/>
            <person name="Sarate P."/>
            <person name="Gangsoo J."/>
            <person name="Sialana F."/>
            <person name="Bilban M."/>
            <person name="Lubec G."/>
        </authorList>
    </citation>
    <scope>NUCLEOTIDE SEQUENCE</scope>
    <source>
        <tissue evidence="5">Skin</tissue>
    </source>
</reference>
<dbReference type="PANTHER" id="PTHR12332:SF1">
    <property type="entry name" value="KEREN-RELATED"/>
    <property type="match status" value="1"/>
</dbReference>
<dbReference type="GO" id="GO:0007173">
    <property type="term" value="P:epidermal growth factor receptor signaling pathway"/>
    <property type="evidence" value="ECO:0007669"/>
    <property type="project" value="InterPro"/>
</dbReference>
<keyword evidence="1" id="KW-0245">EGF-like domain</keyword>
<sequence length="151" mass="16659">SSDLIERTTPLPTVYTTRAIPESNKLTCTLQEVKEKACLNGGQCFIVDIMYSRTPSCQCTEMWTGRRCEELVDDVYVMSADKVQKASIAAGILVLIIIITVIIVYLVVKKRKRRKDRAEANGNANGHAGKALMGTDKEATDSEEAEKCTDV</sequence>
<organism evidence="5">
    <name type="scientific">Arion vulgaris</name>
    <dbReference type="NCBI Taxonomy" id="1028688"/>
    <lineage>
        <taxon>Eukaryota</taxon>
        <taxon>Metazoa</taxon>
        <taxon>Spiralia</taxon>
        <taxon>Lophotrochozoa</taxon>
        <taxon>Mollusca</taxon>
        <taxon>Gastropoda</taxon>
        <taxon>Heterobranchia</taxon>
        <taxon>Euthyneura</taxon>
        <taxon>Panpulmonata</taxon>
        <taxon>Eupulmonata</taxon>
        <taxon>Stylommatophora</taxon>
        <taxon>Helicina</taxon>
        <taxon>Arionoidea</taxon>
        <taxon>Arionidae</taxon>
        <taxon>Arion</taxon>
    </lineage>
</organism>
<feature type="domain" description="EGF-like" evidence="4">
    <location>
        <begin position="29"/>
        <end position="69"/>
    </location>
</feature>
<keyword evidence="3" id="KW-0812">Transmembrane</keyword>
<dbReference type="InterPro" id="IPR043403">
    <property type="entry name" value="Gurken/Spitz"/>
</dbReference>
<feature type="non-terminal residue" evidence="5">
    <location>
        <position position="1"/>
    </location>
</feature>
<feature type="disulfide bond" evidence="1">
    <location>
        <begin position="59"/>
        <end position="68"/>
    </location>
</feature>
<dbReference type="PANTHER" id="PTHR12332">
    <property type="entry name" value="KEREN-RELATED"/>
    <property type="match status" value="1"/>
</dbReference>
<dbReference type="PROSITE" id="PS50026">
    <property type="entry name" value="EGF_3"/>
    <property type="match status" value="1"/>
</dbReference>